<dbReference type="Pfam" id="PF00528">
    <property type="entry name" value="BPD_transp_1"/>
    <property type="match status" value="1"/>
</dbReference>
<evidence type="ECO:0000256" key="2">
    <source>
        <dbReference type="ARBA" id="ARBA00022448"/>
    </source>
</evidence>
<dbReference type="RefSeq" id="WP_327788278.1">
    <property type="nucleotide sequence ID" value="NZ_JARGEQ010000047.1"/>
</dbReference>
<accession>A0AAP3V2R4</accession>
<dbReference type="PANTHER" id="PTHR32243:SF18">
    <property type="entry name" value="INNER MEMBRANE ABC TRANSPORTER PERMEASE PROTEIN YCJP"/>
    <property type="match status" value="1"/>
</dbReference>
<gene>
    <name evidence="9" type="ORF">PZ740_05600</name>
</gene>
<name>A0AAP3V2R4_9PROT</name>
<dbReference type="InterPro" id="IPR035906">
    <property type="entry name" value="MetI-like_sf"/>
</dbReference>
<reference evidence="9 10" key="1">
    <citation type="submission" date="2023-03" db="EMBL/GenBank/DDBJ databases">
        <title>YIM 152171 draft genome.</title>
        <authorList>
            <person name="Yang Z."/>
        </authorList>
    </citation>
    <scope>NUCLEOTIDE SEQUENCE [LARGE SCALE GENOMIC DNA]</scope>
    <source>
        <strain evidence="9 10">YIM 152171</strain>
    </source>
</reference>
<evidence type="ECO:0000256" key="4">
    <source>
        <dbReference type="ARBA" id="ARBA00022692"/>
    </source>
</evidence>
<dbReference type="GO" id="GO:0055085">
    <property type="term" value="P:transmembrane transport"/>
    <property type="evidence" value="ECO:0007669"/>
    <property type="project" value="InterPro"/>
</dbReference>
<comment type="caution">
    <text evidence="9">The sequence shown here is derived from an EMBL/GenBank/DDBJ whole genome shotgun (WGS) entry which is preliminary data.</text>
</comment>
<proteinExistence type="inferred from homology"/>
<dbReference type="InterPro" id="IPR050901">
    <property type="entry name" value="BP-dep_ABC_trans_perm"/>
</dbReference>
<dbReference type="PANTHER" id="PTHR32243">
    <property type="entry name" value="MALTOSE TRANSPORT SYSTEM PERMEASE-RELATED"/>
    <property type="match status" value="1"/>
</dbReference>
<evidence type="ECO:0000256" key="6">
    <source>
        <dbReference type="ARBA" id="ARBA00023136"/>
    </source>
</evidence>
<dbReference type="PROSITE" id="PS50928">
    <property type="entry name" value="ABC_TM1"/>
    <property type="match status" value="1"/>
</dbReference>
<organism evidence="9 10">
    <name type="scientific">Marinimicrococcus flavescens</name>
    <dbReference type="NCBI Taxonomy" id="3031815"/>
    <lineage>
        <taxon>Bacteria</taxon>
        <taxon>Pseudomonadati</taxon>
        <taxon>Pseudomonadota</taxon>
        <taxon>Alphaproteobacteria</taxon>
        <taxon>Geminicoccales</taxon>
        <taxon>Geminicoccaceae</taxon>
        <taxon>Marinimicrococcus</taxon>
    </lineage>
</organism>
<dbReference type="Proteomes" id="UP001301140">
    <property type="component" value="Unassembled WGS sequence"/>
</dbReference>
<comment type="similarity">
    <text evidence="7">Belongs to the binding-protein-dependent transport system permease family.</text>
</comment>
<keyword evidence="10" id="KW-1185">Reference proteome</keyword>
<keyword evidence="3" id="KW-1003">Cell membrane</keyword>
<feature type="transmembrane region" description="Helical" evidence="7">
    <location>
        <begin position="259"/>
        <end position="282"/>
    </location>
</feature>
<protein>
    <submittedName>
        <fullName evidence="9">Carbohydrate ABC transporter permease</fullName>
    </submittedName>
</protein>
<evidence type="ECO:0000259" key="8">
    <source>
        <dbReference type="PROSITE" id="PS50928"/>
    </source>
</evidence>
<sequence>MAEAALPGTASAAPPAPRRLPSLAEALLSVLAVIATMIFLFPIYWALSQSLRDPIETFTVAGFGIPWIDFEPTLDNWRDQLAIPETRRALANSTVIATGASLLALLLGTPAAYALARFRFRLIPNRDLTVWFLSQRVLPPVATVVPFYLVMRTLGLLDTQLALVLLNATFILPFVVVIVRQTFLDLPRELEEAALVDGASFWGAFWRVALPLAMPSVAASGLIVFSFAWNDFILAITIASREAITVPMHMAGAVDTRGVQFWFMSVRAMIAMIPPVIVALLAQRYIVRGLTLGAVKG</sequence>
<evidence type="ECO:0000256" key="5">
    <source>
        <dbReference type="ARBA" id="ARBA00022989"/>
    </source>
</evidence>
<evidence type="ECO:0000256" key="3">
    <source>
        <dbReference type="ARBA" id="ARBA00022475"/>
    </source>
</evidence>
<keyword evidence="2 7" id="KW-0813">Transport</keyword>
<feature type="domain" description="ABC transmembrane type-1" evidence="8">
    <location>
        <begin position="90"/>
        <end position="282"/>
    </location>
</feature>
<dbReference type="Gene3D" id="1.10.3720.10">
    <property type="entry name" value="MetI-like"/>
    <property type="match status" value="1"/>
</dbReference>
<dbReference type="EMBL" id="JARGEQ010000047">
    <property type="protein sequence ID" value="MDF1585857.1"/>
    <property type="molecule type" value="Genomic_DNA"/>
</dbReference>
<keyword evidence="6 7" id="KW-0472">Membrane</keyword>
<dbReference type="CDD" id="cd06261">
    <property type="entry name" value="TM_PBP2"/>
    <property type="match status" value="1"/>
</dbReference>
<evidence type="ECO:0000256" key="1">
    <source>
        <dbReference type="ARBA" id="ARBA00004651"/>
    </source>
</evidence>
<feature type="transmembrane region" description="Helical" evidence="7">
    <location>
        <begin position="217"/>
        <end position="239"/>
    </location>
</feature>
<feature type="transmembrane region" description="Helical" evidence="7">
    <location>
        <begin position="161"/>
        <end position="179"/>
    </location>
</feature>
<keyword evidence="4 7" id="KW-0812">Transmembrane</keyword>
<feature type="transmembrane region" description="Helical" evidence="7">
    <location>
        <begin position="95"/>
        <end position="116"/>
    </location>
</feature>
<evidence type="ECO:0000256" key="7">
    <source>
        <dbReference type="RuleBase" id="RU363032"/>
    </source>
</evidence>
<evidence type="ECO:0000313" key="9">
    <source>
        <dbReference type="EMBL" id="MDF1585857.1"/>
    </source>
</evidence>
<evidence type="ECO:0000313" key="10">
    <source>
        <dbReference type="Proteomes" id="UP001301140"/>
    </source>
</evidence>
<dbReference type="AlphaFoldDB" id="A0AAP3V2R4"/>
<dbReference type="InterPro" id="IPR000515">
    <property type="entry name" value="MetI-like"/>
</dbReference>
<dbReference type="SUPFAM" id="SSF161098">
    <property type="entry name" value="MetI-like"/>
    <property type="match status" value="1"/>
</dbReference>
<dbReference type="GO" id="GO:0005886">
    <property type="term" value="C:plasma membrane"/>
    <property type="evidence" value="ECO:0007669"/>
    <property type="project" value="UniProtKB-SubCell"/>
</dbReference>
<feature type="transmembrane region" description="Helical" evidence="7">
    <location>
        <begin position="26"/>
        <end position="47"/>
    </location>
</feature>
<keyword evidence="5 7" id="KW-1133">Transmembrane helix</keyword>
<comment type="subcellular location">
    <subcellularLocation>
        <location evidence="1 7">Cell membrane</location>
        <topology evidence="1 7">Multi-pass membrane protein</topology>
    </subcellularLocation>
</comment>
<feature type="transmembrane region" description="Helical" evidence="7">
    <location>
        <begin position="128"/>
        <end position="149"/>
    </location>
</feature>